<feature type="coiled-coil region" evidence="1">
    <location>
        <begin position="149"/>
        <end position="176"/>
    </location>
</feature>
<reference evidence="2" key="1">
    <citation type="submission" date="2009-08" db="EMBL/GenBank/DDBJ databases">
        <authorList>
            <consortium name="US DOE Joint Genome Institute"/>
            <person name="Lucas S."/>
            <person name="Copeland A."/>
            <person name="Lapidus A."/>
            <person name="Glavina del Rio T."/>
            <person name="Dalin E."/>
            <person name="Tice H."/>
            <person name="Bruce D."/>
            <person name="Barry K."/>
            <person name="Pitluck S."/>
            <person name="Lowry S."/>
            <person name="Larimer F."/>
            <person name="Land M."/>
            <person name="Hauser L."/>
            <person name="Kyrpides N."/>
            <person name="Ivanova N."/>
            <person name="McMahon K.D."/>
            <person name="Hugenholtz P."/>
        </authorList>
    </citation>
    <scope>NUCLEOTIDE SEQUENCE</scope>
    <source>
        <strain evidence="2">UW-1</strain>
    </source>
</reference>
<gene>
    <name evidence="2" type="ordered locus">CAP2UW1_1577</name>
</gene>
<accession>C7RTR5</accession>
<dbReference type="STRING" id="522306.CAP2UW1_1577"/>
<dbReference type="KEGG" id="app:CAP2UW1_1577"/>
<organism evidence="2">
    <name type="scientific">Accumulibacter regalis</name>
    <dbReference type="NCBI Taxonomy" id="522306"/>
    <lineage>
        <taxon>Bacteria</taxon>
        <taxon>Pseudomonadati</taxon>
        <taxon>Pseudomonadota</taxon>
        <taxon>Betaproteobacteria</taxon>
        <taxon>Candidatus Accumulibacter</taxon>
    </lineage>
</organism>
<evidence type="ECO:0000256" key="1">
    <source>
        <dbReference type="SAM" id="Coils"/>
    </source>
</evidence>
<keyword evidence="1" id="KW-0175">Coiled coil</keyword>
<reference evidence="2" key="2">
    <citation type="submission" date="2009-09" db="EMBL/GenBank/DDBJ databases">
        <title>Complete sequence of chromosome of Candidatus Accumulibacter phosphatis clade IIA str. UW-1.</title>
        <authorList>
            <consortium name="US DOE Joint Genome Institute"/>
            <person name="Martin H.G."/>
            <person name="Ivanova N."/>
            <person name="Kunin V."/>
            <person name="Warnecke F."/>
            <person name="Barry K."/>
            <person name="He S."/>
            <person name="Salamov A."/>
            <person name="Szeto E."/>
            <person name="Dalin E."/>
            <person name="Pangilinan J.L."/>
            <person name="Lapidus A."/>
            <person name="Lowry S."/>
            <person name="Kyrpides N.C."/>
            <person name="McMahon K.D."/>
            <person name="Hugenholtz P."/>
        </authorList>
    </citation>
    <scope>NUCLEOTIDE SEQUENCE [LARGE SCALE GENOMIC DNA]</scope>
    <source>
        <strain evidence="2">UW-1</strain>
    </source>
</reference>
<sequence>MFAMTPVTAQTLAPQTLGSAPLCEASAALLIDCPGTAGRCLVVGDNEEEASLFWFRLGDKGIDPTSQRQVALKGSKLGDIEALTGLADGKIVAFGSHSRDSVCTPQKKRQRFGVIDRLTGKSANVAVTQSGPIDCDSVFGKPLPDQPLIRSACQAIEAAEDAAEKAAKQGAKAKKECNQAHAYNAEGAVNVSRTEALDIWIGLRAPLLPHPAGKKGVDLAMLLHLRGLDAYAFDRVAALDLGGFGVRELSYADGWVWVIAGPPHDLGRKDEVRSKLMRFRSDLLGADKIIVPETVRSDLPSSSEGLAVLADKILVLIDGSKATKEQPDQCATPAGFVVLPRPASAMP</sequence>
<name>C7RTR5_ACCRE</name>
<protein>
    <recommendedName>
        <fullName evidence="3">DUF3616 domain-containing protein</fullName>
    </recommendedName>
</protein>
<evidence type="ECO:0008006" key="3">
    <source>
        <dbReference type="Google" id="ProtNLM"/>
    </source>
</evidence>
<proteinExistence type="predicted"/>
<dbReference type="HOGENOM" id="CLU_806335_0_0_4"/>
<evidence type="ECO:0000313" key="2">
    <source>
        <dbReference type="EMBL" id="ACV34891.1"/>
    </source>
</evidence>
<dbReference type="EMBL" id="CP001715">
    <property type="protein sequence ID" value="ACV34891.1"/>
    <property type="molecule type" value="Genomic_DNA"/>
</dbReference>
<dbReference type="eggNOG" id="ENOG5033XPQ">
    <property type="taxonomic scope" value="Bacteria"/>
</dbReference>
<dbReference type="AlphaFoldDB" id="C7RTR5"/>